<dbReference type="InterPro" id="IPR000477">
    <property type="entry name" value="RT_dom"/>
</dbReference>
<name>A0A9N7RJN6_STRHE</name>
<keyword evidence="2" id="KW-0808">Transferase</keyword>
<dbReference type="OrthoDB" id="909637at2759"/>
<comment type="caution">
    <text evidence="9">The sequence shown here is derived from an EMBL/GenBank/DDBJ whole genome shotgun (WGS) entry which is preliminary data.</text>
</comment>
<reference evidence="9" key="1">
    <citation type="submission" date="2019-12" db="EMBL/GenBank/DDBJ databases">
        <authorList>
            <person name="Scholes J."/>
        </authorList>
    </citation>
    <scope>NUCLEOTIDE SEQUENCE</scope>
</reference>
<dbReference type="PROSITE" id="PS50878">
    <property type="entry name" value="RT_POL"/>
    <property type="match status" value="1"/>
</dbReference>
<dbReference type="EC" id="2.7.7.49" evidence="1"/>
<dbReference type="CDD" id="cd01647">
    <property type="entry name" value="RT_LTR"/>
    <property type="match status" value="1"/>
</dbReference>
<evidence type="ECO:0000313" key="10">
    <source>
        <dbReference type="Proteomes" id="UP001153555"/>
    </source>
</evidence>
<evidence type="ECO:0000313" key="9">
    <source>
        <dbReference type="EMBL" id="CAA0833527.1"/>
    </source>
</evidence>
<dbReference type="Gene3D" id="3.30.70.270">
    <property type="match status" value="2"/>
</dbReference>
<dbReference type="PANTHER" id="PTHR37984:SF5">
    <property type="entry name" value="PROTEIN NYNRIN-LIKE"/>
    <property type="match status" value="1"/>
</dbReference>
<evidence type="ECO:0000256" key="7">
    <source>
        <dbReference type="ARBA" id="ARBA00022918"/>
    </source>
</evidence>
<feature type="non-terminal residue" evidence="9">
    <location>
        <position position="628"/>
    </location>
</feature>
<dbReference type="Pfam" id="PF17917">
    <property type="entry name" value="RT_RNaseH"/>
    <property type="match status" value="1"/>
</dbReference>
<dbReference type="FunFam" id="3.10.20.370:FF:000001">
    <property type="entry name" value="Retrovirus-related Pol polyprotein from transposon 17.6-like protein"/>
    <property type="match status" value="1"/>
</dbReference>
<dbReference type="Gene3D" id="2.40.70.10">
    <property type="entry name" value="Acid Proteases"/>
    <property type="match status" value="1"/>
</dbReference>
<evidence type="ECO:0000256" key="2">
    <source>
        <dbReference type="ARBA" id="ARBA00022679"/>
    </source>
</evidence>
<keyword evidence="5" id="KW-0255">Endonuclease</keyword>
<keyword evidence="7" id="KW-0695">RNA-directed DNA polymerase</keyword>
<evidence type="ECO:0000256" key="1">
    <source>
        <dbReference type="ARBA" id="ARBA00012493"/>
    </source>
</evidence>
<organism evidence="9 10">
    <name type="scientific">Striga hermonthica</name>
    <name type="common">Purple witchweed</name>
    <name type="synonym">Buchnera hermonthica</name>
    <dbReference type="NCBI Taxonomy" id="68872"/>
    <lineage>
        <taxon>Eukaryota</taxon>
        <taxon>Viridiplantae</taxon>
        <taxon>Streptophyta</taxon>
        <taxon>Embryophyta</taxon>
        <taxon>Tracheophyta</taxon>
        <taxon>Spermatophyta</taxon>
        <taxon>Magnoliopsida</taxon>
        <taxon>eudicotyledons</taxon>
        <taxon>Gunneridae</taxon>
        <taxon>Pentapetalae</taxon>
        <taxon>asterids</taxon>
        <taxon>lamiids</taxon>
        <taxon>Lamiales</taxon>
        <taxon>Orobanchaceae</taxon>
        <taxon>Buchnereae</taxon>
        <taxon>Striga</taxon>
    </lineage>
</organism>
<dbReference type="InterPro" id="IPR043128">
    <property type="entry name" value="Rev_trsase/Diguanyl_cyclase"/>
</dbReference>
<gene>
    <name evidence="9" type="ORF">SHERM_28786</name>
</gene>
<feature type="non-terminal residue" evidence="9">
    <location>
        <position position="1"/>
    </location>
</feature>
<dbReference type="InterPro" id="IPR021109">
    <property type="entry name" value="Peptidase_aspartic_dom_sf"/>
</dbReference>
<protein>
    <recommendedName>
        <fullName evidence="1">RNA-directed DNA polymerase</fullName>
        <ecNumber evidence="1">2.7.7.49</ecNumber>
    </recommendedName>
</protein>
<keyword evidence="10" id="KW-1185">Reference proteome</keyword>
<dbReference type="AlphaFoldDB" id="A0A9N7RJN6"/>
<dbReference type="EMBL" id="CACSLK010027840">
    <property type="protein sequence ID" value="CAA0833527.1"/>
    <property type="molecule type" value="Genomic_DNA"/>
</dbReference>
<dbReference type="GO" id="GO:0004519">
    <property type="term" value="F:endonuclease activity"/>
    <property type="evidence" value="ECO:0007669"/>
    <property type="project" value="UniProtKB-KW"/>
</dbReference>
<evidence type="ECO:0000256" key="4">
    <source>
        <dbReference type="ARBA" id="ARBA00022722"/>
    </source>
</evidence>
<proteinExistence type="predicted"/>
<dbReference type="GO" id="GO:0016787">
    <property type="term" value="F:hydrolase activity"/>
    <property type="evidence" value="ECO:0007669"/>
    <property type="project" value="UniProtKB-KW"/>
</dbReference>
<dbReference type="CDD" id="cd00303">
    <property type="entry name" value="retropepsin_like"/>
    <property type="match status" value="1"/>
</dbReference>
<dbReference type="Pfam" id="PF08284">
    <property type="entry name" value="RVP_2"/>
    <property type="match status" value="1"/>
</dbReference>
<dbReference type="InterPro" id="IPR050951">
    <property type="entry name" value="Retrovirus_Pol_polyprotein"/>
</dbReference>
<feature type="domain" description="Reverse transcriptase" evidence="8">
    <location>
        <begin position="241"/>
        <end position="420"/>
    </location>
</feature>
<dbReference type="SUPFAM" id="SSF56672">
    <property type="entry name" value="DNA/RNA polymerases"/>
    <property type="match status" value="1"/>
</dbReference>
<sequence>ARVYTITHDEAANNAGTMSGMLSISNVPIYALCDTGATHSFISSRCLEALSISTVNSCDPLEVSLASGKIIISDSMIPSLLVSIGGHILESSVYVIEMRDFDVILGMDWLTRYRADIRCQERKVTLFPVSDQPVVFFGVKSRTAPRVISSMQARKSLSKGSCQGYLVSMVFEVDFERTPERVSIVCEFLDIFPDELPGGPPDRQVEFTIDLVPGAGPVSKAPYRMAPKELQELNEQIQELLRLGFIRPSVSPWGAPVLFVKKKDGSMRMCIDYRELNTLTVKNKYPLPRIEDLFDQLRGSSVFSKIDLRSGYHQLKIRESDISKTAFRTRYGHYESVVMPFGLSNGPTMFMDLMNRVFHPFLDQFVIVFIDDILIYSRSIDQHKEHLRIVLETLRREKLYAKFSKCEFWLDRVAFLGHIVTARGIEVDPSKIEAVSKWDTPRSAADVRSFLGLAGYYRRFIEGFSKIAQPLTNLTKKAVRFDWSPKCKESFQELKRRLTTAPVLSIPDPTLEFTIYSDASKMGLGCVLMQQGRVVAYASGQLKPHEQNYPTHDLELAAVVHALKTWRHYLYGGKCEIFTDHKSLKYIFTQKELNMRQRRWLELVKDYDCTISYHPGKANVVADALSRR</sequence>
<keyword evidence="4" id="KW-0540">Nuclease</keyword>
<keyword evidence="3" id="KW-0548">Nucleotidyltransferase</keyword>
<dbReference type="GO" id="GO:0003964">
    <property type="term" value="F:RNA-directed DNA polymerase activity"/>
    <property type="evidence" value="ECO:0007669"/>
    <property type="project" value="UniProtKB-KW"/>
</dbReference>
<evidence type="ECO:0000259" key="8">
    <source>
        <dbReference type="PROSITE" id="PS50878"/>
    </source>
</evidence>
<dbReference type="InterPro" id="IPR041373">
    <property type="entry name" value="RT_RNaseH"/>
</dbReference>
<dbReference type="PANTHER" id="PTHR37984">
    <property type="entry name" value="PROTEIN CBG26694"/>
    <property type="match status" value="1"/>
</dbReference>
<dbReference type="SUPFAM" id="SSF50630">
    <property type="entry name" value="Acid proteases"/>
    <property type="match status" value="1"/>
</dbReference>
<dbReference type="FunFam" id="3.30.70.270:FF:000020">
    <property type="entry name" value="Transposon Tf2-6 polyprotein-like Protein"/>
    <property type="match status" value="1"/>
</dbReference>
<accession>A0A9N7RJN6</accession>
<dbReference type="InterPro" id="IPR043502">
    <property type="entry name" value="DNA/RNA_pol_sf"/>
</dbReference>
<dbReference type="Gene3D" id="3.10.10.10">
    <property type="entry name" value="HIV Type 1 Reverse Transcriptase, subunit A, domain 1"/>
    <property type="match status" value="1"/>
</dbReference>
<evidence type="ECO:0000256" key="3">
    <source>
        <dbReference type="ARBA" id="ARBA00022695"/>
    </source>
</evidence>
<keyword evidence="6" id="KW-0378">Hydrolase</keyword>
<evidence type="ECO:0000256" key="5">
    <source>
        <dbReference type="ARBA" id="ARBA00022759"/>
    </source>
</evidence>
<dbReference type="Pfam" id="PF00078">
    <property type="entry name" value="RVT_1"/>
    <property type="match status" value="1"/>
</dbReference>
<dbReference type="CDD" id="cd09274">
    <property type="entry name" value="RNase_HI_RT_Ty3"/>
    <property type="match status" value="1"/>
</dbReference>
<evidence type="ECO:0000256" key="6">
    <source>
        <dbReference type="ARBA" id="ARBA00022801"/>
    </source>
</evidence>
<dbReference type="Proteomes" id="UP001153555">
    <property type="component" value="Unassembled WGS sequence"/>
</dbReference>